<keyword evidence="1" id="KW-0472">Membrane</keyword>
<name>A0A1B9Y1J0_9FLAO</name>
<dbReference type="EMBL" id="MAKX01000001">
    <property type="protein sequence ID" value="OCK43650.1"/>
    <property type="molecule type" value="Genomic_DNA"/>
</dbReference>
<accession>A0A1B9Y1J0</accession>
<proteinExistence type="predicted"/>
<feature type="transmembrane region" description="Helical" evidence="1">
    <location>
        <begin position="121"/>
        <end position="141"/>
    </location>
</feature>
<organism evidence="2 3">
    <name type="scientific">Tenacibaculum soleae</name>
    <dbReference type="NCBI Taxonomy" id="447689"/>
    <lineage>
        <taxon>Bacteria</taxon>
        <taxon>Pseudomonadati</taxon>
        <taxon>Bacteroidota</taxon>
        <taxon>Flavobacteriia</taxon>
        <taxon>Flavobacteriales</taxon>
        <taxon>Flavobacteriaceae</taxon>
        <taxon>Tenacibaculum</taxon>
    </lineage>
</organism>
<reference evidence="2 3" key="1">
    <citation type="submission" date="2016-06" db="EMBL/GenBank/DDBJ databases">
        <title>Draft Genome Sequence of Tenacibaculum soleae UCD-KL19.</title>
        <authorList>
            <person name="Eisen J.A."/>
            <person name="Coil D.A."/>
            <person name="Lujan K.M."/>
        </authorList>
    </citation>
    <scope>NUCLEOTIDE SEQUENCE [LARGE SCALE GENOMIC DNA]</scope>
    <source>
        <strain evidence="2 3">UCD-KL19</strain>
    </source>
</reference>
<dbReference type="AlphaFoldDB" id="A0A1B9Y1J0"/>
<feature type="transmembrane region" description="Helical" evidence="1">
    <location>
        <begin position="153"/>
        <end position="172"/>
    </location>
</feature>
<evidence type="ECO:0000256" key="1">
    <source>
        <dbReference type="SAM" id="Phobius"/>
    </source>
</evidence>
<keyword evidence="3" id="KW-1185">Reference proteome</keyword>
<dbReference type="RefSeq" id="WP_068702222.1">
    <property type="nucleotide sequence ID" value="NZ_JAUOSW010000001.1"/>
</dbReference>
<feature type="transmembrane region" description="Helical" evidence="1">
    <location>
        <begin position="178"/>
        <end position="197"/>
    </location>
</feature>
<gene>
    <name evidence="2" type="ORF">BA195_02805</name>
</gene>
<protein>
    <submittedName>
        <fullName evidence="2">Uncharacterized protein</fullName>
    </submittedName>
</protein>
<sequence length="212" mass="25229">MQLTQEQTKRINDFLEGIGVEYIDIRYEMVDHIASEIEEKVSDTDAFFENQRFQTVFVKYMLSKKDALQKKYEKIVKRRFWGDVKTISKDILRLSIYPKNLIILILILTLIPNLSQYNTEYTLYLLYGFSLVMFFIGTSSLSKLVKKYGNIKFVQTYISLFTGLAYIPIWINSINNNWLIYIQITALYLTFLLFKSFESKKENIENKYKYLI</sequence>
<evidence type="ECO:0000313" key="2">
    <source>
        <dbReference type="EMBL" id="OCK43650.1"/>
    </source>
</evidence>
<dbReference type="Proteomes" id="UP000093186">
    <property type="component" value="Unassembled WGS sequence"/>
</dbReference>
<keyword evidence="1" id="KW-0812">Transmembrane</keyword>
<evidence type="ECO:0000313" key="3">
    <source>
        <dbReference type="Proteomes" id="UP000093186"/>
    </source>
</evidence>
<comment type="caution">
    <text evidence="2">The sequence shown here is derived from an EMBL/GenBank/DDBJ whole genome shotgun (WGS) entry which is preliminary data.</text>
</comment>
<dbReference type="STRING" id="447689.BA195_02805"/>
<dbReference type="OrthoDB" id="1188278at2"/>
<keyword evidence="1" id="KW-1133">Transmembrane helix</keyword>
<feature type="transmembrane region" description="Helical" evidence="1">
    <location>
        <begin position="96"/>
        <end position="115"/>
    </location>
</feature>